<proteinExistence type="predicted"/>
<evidence type="ECO:0000313" key="2">
    <source>
        <dbReference type="EMBL" id="CCV03176.1"/>
    </source>
</evidence>
<protein>
    <submittedName>
        <fullName evidence="2">Uncharacterized protein</fullName>
    </submittedName>
</protein>
<evidence type="ECO:0000256" key="1">
    <source>
        <dbReference type="SAM" id="MobiDB-lite"/>
    </source>
</evidence>
<dbReference type="Proteomes" id="UP000012062">
    <property type="component" value="Unassembled WGS sequence"/>
</dbReference>
<dbReference type="AlphaFoldDB" id="M5ETY2"/>
<reference evidence="2 3" key="1">
    <citation type="submission" date="2013-02" db="EMBL/GenBank/DDBJ databases">
        <authorList>
            <person name="Genoscope - CEA"/>
        </authorList>
    </citation>
    <scope>NUCLEOTIDE SEQUENCE [LARGE SCALE GENOMIC DNA]</scope>
    <source>
        <strain evidence="2 3">STM 2683</strain>
    </source>
</reference>
<keyword evidence="3" id="KW-1185">Reference proteome</keyword>
<feature type="region of interest" description="Disordered" evidence="1">
    <location>
        <begin position="61"/>
        <end position="84"/>
    </location>
</feature>
<comment type="caution">
    <text evidence="2">The sequence shown here is derived from an EMBL/GenBank/DDBJ whole genome shotgun (WGS) entry which is preliminary data.</text>
</comment>
<evidence type="ECO:0000313" key="3">
    <source>
        <dbReference type="Proteomes" id="UP000012062"/>
    </source>
</evidence>
<organism evidence="2 3">
    <name type="scientific">Mesorhizobium metallidurans STM 2683</name>
    <dbReference type="NCBI Taxonomy" id="1297569"/>
    <lineage>
        <taxon>Bacteria</taxon>
        <taxon>Pseudomonadati</taxon>
        <taxon>Pseudomonadota</taxon>
        <taxon>Alphaproteobacteria</taxon>
        <taxon>Hyphomicrobiales</taxon>
        <taxon>Phyllobacteriaceae</taxon>
        <taxon>Mesorhizobium</taxon>
    </lineage>
</organism>
<dbReference type="EMBL" id="CAUM01000006">
    <property type="protein sequence ID" value="CCV03176.1"/>
    <property type="molecule type" value="Genomic_DNA"/>
</dbReference>
<gene>
    <name evidence="2" type="ORF">MESS2_1030033</name>
</gene>
<sequence>MLKVLHTETFRAGLRRITPLRSRAWRRENLSHQKIDVYANVNFCYPDFNIGPPAVHGLIPGPSPHGGGKACRSTGRRSRTRCSC</sequence>
<feature type="compositionally biased region" description="Basic residues" evidence="1">
    <location>
        <begin position="74"/>
        <end position="84"/>
    </location>
</feature>
<name>M5ETY2_9HYPH</name>
<accession>M5ETY2</accession>
<dbReference type="STRING" id="1297569.MESS2_1030033"/>